<gene>
    <name evidence="2" type="ORF">HJG59_010928</name>
</gene>
<dbReference type="Proteomes" id="UP000550707">
    <property type="component" value="Unassembled WGS sequence"/>
</dbReference>
<feature type="compositionally biased region" description="Polar residues" evidence="1">
    <location>
        <begin position="118"/>
        <end position="128"/>
    </location>
</feature>
<evidence type="ECO:0000256" key="1">
    <source>
        <dbReference type="SAM" id="MobiDB-lite"/>
    </source>
</evidence>
<proteinExistence type="predicted"/>
<reference evidence="2 3" key="1">
    <citation type="journal article" date="2020" name="Nature">
        <title>Six reference-quality genomes reveal evolution of bat adaptations.</title>
        <authorList>
            <person name="Jebb D."/>
            <person name="Huang Z."/>
            <person name="Pippel M."/>
            <person name="Hughes G.M."/>
            <person name="Lavrichenko K."/>
            <person name="Devanna P."/>
            <person name="Winkler S."/>
            <person name="Jermiin L.S."/>
            <person name="Skirmuntt E.C."/>
            <person name="Katzourakis A."/>
            <person name="Burkitt-Gray L."/>
            <person name="Ray D.A."/>
            <person name="Sullivan K.A.M."/>
            <person name="Roscito J.G."/>
            <person name="Kirilenko B.M."/>
            <person name="Davalos L.M."/>
            <person name="Corthals A.P."/>
            <person name="Power M.L."/>
            <person name="Jones G."/>
            <person name="Ransome R.D."/>
            <person name="Dechmann D.K.N."/>
            <person name="Locatelli A.G."/>
            <person name="Puechmaille S.J."/>
            <person name="Fedrigo O."/>
            <person name="Jarvis E.D."/>
            <person name="Hiller M."/>
            <person name="Vernes S.C."/>
            <person name="Myers E.W."/>
            <person name="Teeling E.C."/>
        </authorList>
    </citation>
    <scope>NUCLEOTIDE SEQUENCE [LARGE SCALE GENOMIC DNA]</scope>
    <source>
        <strain evidence="2">MMolMol1</strain>
        <tissue evidence="2">Muscle</tissue>
    </source>
</reference>
<feature type="compositionally biased region" description="Basic residues" evidence="1">
    <location>
        <begin position="1"/>
        <end position="12"/>
    </location>
</feature>
<name>A0A7J8HGW4_MOLMO</name>
<evidence type="ECO:0000313" key="2">
    <source>
        <dbReference type="EMBL" id="KAF6471537.1"/>
    </source>
</evidence>
<organism evidence="2 3">
    <name type="scientific">Molossus molossus</name>
    <name type="common">Pallas' mastiff bat</name>
    <name type="synonym">Vespertilio molossus</name>
    <dbReference type="NCBI Taxonomy" id="27622"/>
    <lineage>
        <taxon>Eukaryota</taxon>
        <taxon>Metazoa</taxon>
        <taxon>Chordata</taxon>
        <taxon>Craniata</taxon>
        <taxon>Vertebrata</taxon>
        <taxon>Euteleostomi</taxon>
        <taxon>Mammalia</taxon>
        <taxon>Eutheria</taxon>
        <taxon>Laurasiatheria</taxon>
        <taxon>Chiroptera</taxon>
        <taxon>Yangochiroptera</taxon>
        <taxon>Molossidae</taxon>
        <taxon>Molossus</taxon>
    </lineage>
</organism>
<protein>
    <submittedName>
        <fullName evidence="2">Uncharacterized protein</fullName>
    </submittedName>
</protein>
<keyword evidence="3" id="KW-1185">Reference proteome</keyword>
<sequence length="178" mass="19334">MQRRKCKFKRRNLQMSAVPRPRGPVQEEPAPRDTRAFLSPAGAAPPGTQGQCPLNGSCDPSPPARRKVTTPQPWTAARDQEWPSVTKDSPLVPRRRTLAKAGLSTSSFLSPHAPLPGASSSRAGTTPPISRDGPPVWHVLDAQHTPVSPDFRKPRPDRRMGSSRAGRDQYDADGQPPA</sequence>
<comment type="caution">
    <text evidence="2">The sequence shown here is derived from an EMBL/GenBank/DDBJ whole genome shotgun (WGS) entry which is preliminary data.</text>
</comment>
<feature type="region of interest" description="Disordered" evidence="1">
    <location>
        <begin position="1"/>
        <end position="178"/>
    </location>
</feature>
<feature type="compositionally biased region" description="Basic and acidic residues" evidence="1">
    <location>
        <begin position="150"/>
        <end position="170"/>
    </location>
</feature>
<dbReference type="AlphaFoldDB" id="A0A7J8HGW4"/>
<dbReference type="EMBL" id="JACASF010000006">
    <property type="protein sequence ID" value="KAF6471537.1"/>
    <property type="molecule type" value="Genomic_DNA"/>
</dbReference>
<dbReference type="InParanoid" id="A0A7J8HGW4"/>
<evidence type="ECO:0000313" key="3">
    <source>
        <dbReference type="Proteomes" id="UP000550707"/>
    </source>
</evidence>
<accession>A0A7J8HGW4</accession>